<reference evidence="2" key="2">
    <citation type="submission" date="2020-02" db="EMBL/GenBank/DDBJ databases">
        <authorList>
            <person name="Littmann E."/>
            <person name="Sorbara M."/>
        </authorList>
    </citation>
    <scope>NUCLEOTIDE SEQUENCE</scope>
    <source>
        <strain evidence="2">MSK.1.17</strain>
    </source>
</reference>
<dbReference type="RefSeq" id="WP_117559147.1">
    <property type="nucleotide sequence ID" value="NZ_JAAITT010000052.1"/>
</dbReference>
<reference evidence="1" key="3">
    <citation type="submission" date="2022-01" db="EMBL/GenBank/DDBJ databases">
        <title>Collection of gut derived symbiotic bacterial strains cultured from healthy donors.</title>
        <authorList>
            <person name="Lin H."/>
            <person name="Kohout C."/>
            <person name="Waligurski E."/>
            <person name="Pamer E.G."/>
        </authorList>
    </citation>
    <scope>NUCLEOTIDE SEQUENCE</scope>
    <source>
        <strain evidence="1">DFI.6.55</strain>
    </source>
</reference>
<protein>
    <submittedName>
        <fullName evidence="1">Uncharacterized protein</fullName>
    </submittedName>
</protein>
<dbReference type="Proteomes" id="UP001299608">
    <property type="component" value="Unassembled WGS sequence"/>
</dbReference>
<keyword evidence="3" id="KW-1185">Reference proteome</keyword>
<name>A0AAW5BTT0_9FIRM</name>
<comment type="caution">
    <text evidence="1">The sequence shown here is derived from an EMBL/GenBank/DDBJ whole genome shotgun (WGS) entry which is preliminary data.</text>
</comment>
<gene>
    <name evidence="2" type="ORF">G5B36_25055</name>
    <name evidence="1" type="ORF">L0N08_19290</name>
</gene>
<sequence length="71" mass="7862">MAGDGTAGWDKWDIRICWLDYEQASRIEVKGLADFVTQVVACNSLVGEELPAILGNEFSNTPQAYFQGMSF</sequence>
<evidence type="ECO:0000313" key="4">
    <source>
        <dbReference type="Proteomes" id="UP001299608"/>
    </source>
</evidence>
<evidence type="ECO:0000313" key="2">
    <source>
        <dbReference type="EMBL" id="NSJ51943.1"/>
    </source>
</evidence>
<accession>A0AAW5BTT0</accession>
<evidence type="ECO:0000313" key="3">
    <source>
        <dbReference type="Proteomes" id="UP000669239"/>
    </source>
</evidence>
<dbReference type="AlphaFoldDB" id="A0AAW5BTT0"/>
<organism evidence="1 4">
    <name type="scientific">Enterocloster aldenensis</name>
    <dbReference type="NCBI Taxonomy" id="358742"/>
    <lineage>
        <taxon>Bacteria</taxon>
        <taxon>Bacillati</taxon>
        <taxon>Bacillota</taxon>
        <taxon>Clostridia</taxon>
        <taxon>Lachnospirales</taxon>
        <taxon>Lachnospiraceae</taxon>
        <taxon>Enterocloster</taxon>
    </lineage>
</organism>
<dbReference type="EMBL" id="JAAITT010000052">
    <property type="protein sequence ID" value="NSJ51943.1"/>
    <property type="molecule type" value="Genomic_DNA"/>
</dbReference>
<dbReference type="EMBL" id="JAKNGE010000026">
    <property type="protein sequence ID" value="MCG4747576.1"/>
    <property type="molecule type" value="Genomic_DNA"/>
</dbReference>
<reference evidence="2 3" key="1">
    <citation type="journal article" date="2020" name="Cell Host Microbe">
        <title>Functional and Genomic Variation between Human-Derived Isolates of Lachnospiraceae Reveals Inter- and Intra-Species Diversity.</title>
        <authorList>
            <person name="Sorbara M.T."/>
            <person name="Littmann E.R."/>
            <person name="Fontana E."/>
            <person name="Moody T.U."/>
            <person name="Kohout C.E."/>
            <person name="Gjonbalaj M."/>
            <person name="Eaton V."/>
            <person name="Seok R."/>
            <person name="Leiner I.M."/>
            <person name="Pamer E.G."/>
        </authorList>
    </citation>
    <scope>NUCLEOTIDE SEQUENCE [LARGE SCALE GENOMIC DNA]</scope>
    <source>
        <strain evidence="2 3">MSK.1.17</strain>
    </source>
</reference>
<evidence type="ECO:0000313" key="1">
    <source>
        <dbReference type="EMBL" id="MCG4747576.1"/>
    </source>
</evidence>
<dbReference type="Proteomes" id="UP000669239">
    <property type="component" value="Unassembled WGS sequence"/>
</dbReference>
<proteinExistence type="predicted"/>